<comment type="caution">
    <text evidence="2">The sequence shown here is derived from an EMBL/GenBank/DDBJ whole genome shotgun (WGS) entry which is preliminary data.</text>
</comment>
<evidence type="ECO:0000256" key="1">
    <source>
        <dbReference type="SAM" id="MobiDB-lite"/>
    </source>
</evidence>
<dbReference type="Proteomes" id="UP000762676">
    <property type="component" value="Unassembled WGS sequence"/>
</dbReference>
<reference evidence="2 3" key="1">
    <citation type="journal article" date="2021" name="Elife">
        <title>Chloroplast acquisition without the gene transfer in kleptoplastic sea slugs, Plakobranchus ocellatus.</title>
        <authorList>
            <person name="Maeda T."/>
            <person name="Takahashi S."/>
            <person name="Yoshida T."/>
            <person name="Shimamura S."/>
            <person name="Takaki Y."/>
            <person name="Nagai Y."/>
            <person name="Toyoda A."/>
            <person name="Suzuki Y."/>
            <person name="Arimoto A."/>
            <person name="Ishii H."/>
            <person name="Satoh N."/>
            <person name="Nishiyama T."/>
            <person name="Hasebe M."/>
            <person name="Maruyama T."/>
            <person name="Minagawa J."/>
            <person name="Obokata J."/>
            <person name="Shigenobu S."/>
        </authorList>
    </citation>
    <scope>NUCLEOTIDE SEQUENCE [LARGE SCALE GENOMIC DNA]</scope>
</reference>
<feature type="compositionally biased region" description="Basic and acidic residues" evidence="1">
    <location>
        <begin position="80"/>
        <end position="95"/>
    </location>
</feature>
<keyword evidence="3" id="KW-1185">Reference proteome</keyword>
<dbReference type="AlphaFoldDB" id="A0AAV4GG11"/>
<feature type="region of interest" description="Disordered" evidence="1">
    <location>
        <begin position="72"/>
        <end position="102"/>
    </location>
</feature>
<evidence type="ECO:0000313" key="2">
    <source>
        <dbReference type="EMBL" id="GFR83995.1"/>
    </source>
</evidence>
<gene>
    <name evidence="2" type="ORF">ElyMa_005987900</name>
</gene>
<accession>A0AAV4GG11</accession>
<sequence>MATKLHLPLHFATNKPNRHFLGSTIILFQALGNFWKACEMRILAGKGRDWKDRRGREGIIFSLDLSALSSTWKNKKKTRRERDDRGKKSGHVEIKRRIRGYR</sequence>
<organism evidence="2 3">
    <name type="scientific">Elysia marginata</name>
    <dbReference type="NCBI Taxonomy" id="1093978"/>
    <lineage>
        <taxon>Eukaryota</taxon>
        <taxon>Metazoa</taxon>
        <taxon>Spiralia</taxon>
        <taxon>Lophotrochozoa</taxon>
        <taxon>Mollusca</taxon>
        <taxon>Gastropoda</taxon>
        <taxon>Heterobranchia</taxon>
        <taxon>Euthyneura</taxon>
        <taxon>Panpulmonata</taxon>
        <taxon>Sacoglossa</taxon>
        <taxon>Placobranchoidea</taxon>
        <taxon>Plakobranchidae</taxon>
        <taxon>Elysia</taxon>
    </lineage>
</organism>
<dbReference type="EMBL" id="BMAT01012039">
    <property type="protein sequence ID" value="GFR83995.1"/>
    <property type="molecule type" value="Genomic_DNA"/>
</dbReference>
<name>A0AAV4GG11_9GAST</name>
<proteinExistence type="predicted"/>
<evidence type="ECO:0000313" key="3">
    <source>
        <dbReference type="Proteomes" id="UP000762676"/>
    </source>
</evidence>
<protein>
    <submittedName>
        <fullName evidence="2">Uncharacterized protein</fullName>
    </submittedName>
</protein>